<dbReference type="InterPro" id="IPR045864">
    <property type="entry name" value="aa-tRNA-synth_II/BPL/LPL"/>
</dbReference>
<protein>
    <recommendedName>
        <fullName evidence="3">lipoate--protein ligase</fullName>
        <ecNumber evidence="3">6.3.1.20</ecNumber>
    </recommendedName>
</protein>
<keyword evidence="4 9" id="KW-0436">Ligase</keyword>
<dbReference type="GO" id="GO:0009249">
    <property type="term" value="P:protein lipoylation"/>
    <property type="evidence" value="ECO:0007669"/>
    <property type="project" value="InterPro"/>
</dbReference>
<sequence>MHSIYISQSFNPYFNLAFEEYLVGRRRPHEQILYLWQNQNTVVIGRNQNPWKECNLEELNRLGGQLVRRLSGGGAVYHDLGNLNFTFISPDGVDQIHRNMEVILQALSLNGISADFSGKNDILAEGFKISGNAYFLEEDTLCHHGTLLLDVDFEKLSRVLTVSPKKLQSKGIDSVKSRVKNLKEFNNKISLDSLQQDLIQTFTSKAEVWQINQISEEEIQADLPEILELKNRYESWGWSYGSSPEFNVELSEHFPWGEVTLYLTILDGIIEKVTVATDSLNLEVPTLICQQVLHRRFNQESLWNQLGSLFK</sequence>
<dbReference type="GO" id="GO:0017118">
    <property type="term" value="F:lipoyltransferase activity"/>
    <property type="evidence" value="ECO:0007669"/>
    <property type="project" value="TreeGrafter"/>
</dbReference>
<dbReference type="UniPathway" id="UPA00537">
    <property type="reaction ID" value="UER00594"/>
</dbReference>
<evidence type="ECO:0000313" key="10">
    <source>
        <dbReference type="Proteomes" id="UP000466848"/>
    </source>
</evidence>
<dbReference type="PANTHER" id="PTHR12561:SF3">
    <property type="entry name" value="LIPOYLTRANSFERASE 1, MITOCHONDRIAL"/>
    <property type="match status" value="1"/>
</dbReference>
<dbReference type="AlphaFoldDB" id="A0A858BXM2"/>
<dbReference type="GO" id="GO:0016979">
    <property type="term" value="F:lipoate-protein ligase activity"/>
    <property type="evidence" value="ECO:0007669"/>
    <property type="project" value="UniProtKB-EC"/>
</dbReference>
<dbReference type="Pfam" id="PF10437">
    <property type="entry name" value="Lip_prot_lig_C"/>
    <property type="match status" value="1"/>
</dbReference>
<reference evidence="9 10" key="1">
    <citation type="submission" date="2020-02" db="EMBL/GenBank/DDBJ databases">
        <authorList>
            <person name="Kim Y.B."/>
            <person name="Roh S.W."/>
        </authorList>
    </citation>
    <scope>NUCLEOTIDE SEQUENCE [LARGE SCALE GENOMIC DNA]</scope>
    <source>
        <strain evidence="9 10">DSM 103574</strain>
    </source>
</reference>
<dbReference type="InterPro" id="IPR019491">
    <property type="entry name" value="Lipoate_protein_ligase_C"/>
</dbReference>
<comment type="pathway">
    <text evidence="2">Protein modification; protein lipoylation via exogenous pathway; protein N(6)-(lipoyl)lysine from lipoate: step 1/2.</text>
</comment>
<evidence type="ECO:0000256" key="3">
    <source>
        <dbReference type="ARBA" id="ARBA00012367"/>
    </source>
</evidence>
<dbReference type="EC" id="6.3.1.20" evidence="3"/>
<feature type="domain" description="BPL/LPL catalytic" evidence="8">
    <location>
        <begin position="27"/>
        <end position="210"/>
    </location>
</feature>
<dbReference type="Pfam" id="PF21948">
    <property type="entry name" value="LplA-B_cat"/>
    <property type="match status" value="1"/>
</dbReference>
<dbReference type="EMBL" id="CP048649">
    <property type="protein sequence ID" value="QIB69835.1"/>
    <property type="molecule type" value="Genomic_DNA"/>
</dbReference>
<evidence type="ECO:0000259" key="8">
    <source>
        <dbReference type="PROSITE" id="PS51733"/>
    </source>
</evidence>
<evidence type="ECO:0000313" key="9">
    <source>
        <dbReference type="EMBL" id="QIB69835.1"/>
    </source>
</evidence>
<dbReference type="Proteomes" id="UP000466848">
    <property type="component" value="Chromosome"/>
</dbReference>
<dbReference type="KEGG" id="abut:Ami103574_11105"/>
<keyword evidence="6" id="KW-0067">ATP-binding</keyword>
<dbReference type="SUPFAM" id="SSF55681">
    <property type="entry name" value="Class II aaRS and biotin synthetases"/>
    <property type="match status" value="1"/>
</dbReference>
<evidence type="ECO:0000256" key="2">
    <source>
        <dbReference type="ARBA" id="ARBA00005124"/>
    </source>
</evidence>
<name>A0A858BXM2_9FIRM</name>
<proteinExistence type="predicted"/>
<evidence type="ECO:0000256" key="6">
    <source>
        <dbReference type="ARBA" id="ARBA00022840"/>
    </source>
</evidence>
<dbReference type="Gene3D" id="3.30.390.50">
    <property type="entry name" value="CO dehydrogenase flavoprotein, C-terminal domain"/>
    <property type="match status" value="1"/>
</dbReference>
<dbReference type="NCBIfam" id="TIGR00545">
    <property type="entry name" value="lipoyltrans"/>
    <property type="match status" value="1"/>
</dbReference>
<dbReference type="Gene3D" id="3.30.930.10">
    <property type="entry name" value="Bira Bifunctional Protein, Domain 2"/>
    <property type="match status" value="1"/>
</dbReference>
<keyword evidence="5" id="KW-0547">Nucleotide-binding</keyword>
<organism evidence="9 10">
    <name type="scientific">Aminipila butyrica</name>
    <dbReference type="NCBI Taxonomy" id="433296"/>
    <lineage>
        <taxon>Bacteria</taxon>
        <taxon>Bacillati</taxon>
        <taxon>Bacillota</taxon>
        <taxon>Clostridia</taxon>
        <taxon>Peptostreptococcales</taxon>
        <taxon>Anaerovoracaceae</taxon>
        <taxon>Aminipila</taxon>
    </lineage>
</organism>
<dbReference type="RefSeq" id="WP_163067075.1">
    <property type="nucleotide sequence ID" value="NZ_CP048649.1"/>
</dbReference>
<gene>
    <name evidence="9" type="ORF">Ami103574_11105</name>
</gene>
<comment type="catalytic activity">
    <reaction evidence="7">
        <text>L-lysyl-[lipoyl-carrier protein] + (R)-lipoate + ATP = N(6)-[(R)-lipoyl]-L-lysyl-[lipoyl-carrier protein] + AMP + diphosphate + H(+)</text>
        <dbReference type="Rhea" id="RHEA:49288"/>
        <dbReference type="Rhea" id="RHEA-COMP:10500"/>
        <dbReference type="Rhea" id="RHEA-COMP:10502"/>
        <dbReference type="ChEBI" id="CHEBI:15378"/>
        <dbReference type="ChEBI" id="CHEBI:29969"/>
        <dbReference type="ChEBI" id="CHEBI:30616"/>
        <dbReference type="ChEBI" id="CHEBI:33019"/>
        <dbReference type="ChEBI" id="CHEBI:83088"/>
        <dbReference type="ChEBI" id="CHEBI:83099"/>
        <dbReference type="ChEBI" id="CHEBI:456215"/>
        <dbReference type="EC" id="6.3.1.20"/>
    </reaction>
</comment>
<evidence type="ECO:0000256" key="7">
    <source>
        <dbReference type="ARBA" id="ARBA00048037"/>
    </source>
</evidence>
<dbReference type="GO" id="GO:0005524">
    <property type="term" value="F:ATP binding"/>
    <property type="evidence" value="ECO:0007669"/>
    <property type="project" value="UniProtKB-KW"/>
</dbReference>
<dbReference type="PROSITE" id="PS51733">
    <property type="entry name" value="BPL_LPL_CATALYTIC"/>
    <property type="match status" value="1"/>
</dbReference>
<dbReference type="CDD" id="cd16443">
    <property type="entry name" value="LplA"/>
    <property type="match status" value="1"/>
</dbReference>
<accession>A0A858BXM2</accession>
<dbReference type="GO" id="GO:0005737">
    <property type="term" value="C:cytoplasm"/>
    <property type="evidence" value="ECO:0007669"/>
    <property type="project" value="TreeGrafter"/>
</dbReference>
<dbReference type="InterPro" id="IPR004143">
    <property type="entry name" value="BPL_LPL_catalytic"/>
</dbReference>
<evidence type="ECO:0000256" key="4">
    <source>
        <dbReference type="ARBA" id="ARBA00022598"/>
    </source>
</evidence>
<dbReference type="PANTHER" id="PTHR12561">
    <property type="entry name" value="LIPOATE-PROTEIN LIGASE"/>
    <property type="match status" value="1"/>
</dbReference>
<dbReference type="InterPro" id="IPR004562">
    <property type="entry name" value="LipoylTrfase_LipoateP_Ligase"/>
</dbReference>
<comment type="pathway">
    <text evidence="1">Protein modification; protein lipoylation via exogenous pathway; protein N(6)-(lipoyl)lysine from lipoate: step 2/2.</text>
</comment>
<keyword evidence="10" id="KW-1185">Reference proteome</keyword>
<evidence type="ECO:0000256" key="1">
    <source>
        <dbReference type="ARBA" id="ARBA00005085"/>
    </source>
</evidence>
<dbReference type="SUPFAM" id="SSF82649">
    <property type="entry name" value="SufE/NifU"/>
    <property type="match status" value="1"/>
</dbReference>
<evidence type="ECO:0000256" key="5">
    <source>
        <dbReference type="ARBA" id="ARBA00022741"/>
    </source>
</evidence>